<dbReference type="KEGG" id="sasa:106603900"/>
<dbReference type="SUPFAM" id="SSF111352">
    <property type="entry name" value="Ammonium transporter"/>
    <property type="match status" value="1"/>
</dbReference>
<dbReference type="PANTHER" id="PTHR11730:SF6">
    <property type="entry name" value="AMMONIUM TRANSPORTER"/>
    <property type="match status" value="1"/>
</dbReference>
<feature type="transmembrane region" description="Helical" evidence="8">
    <location>
        <begin position="285"/>
        <end position="304"/>
    </location>
</feature>
<dbReference type="RefSeq" id="XP_014053593.1">
    <property type="nucleotide sequence ID" value="XM_014198118.2"/>
</dbReference>
<keyword evidence="4 8" id="KW-0812">Transmembrane</keyword>
<feature type="transmembrane region" description="Helical" evidence="8">
    <location>
        <begin position="197"/>
        <end position="215"/>
    </location>
</feature>
<dbReference type="GO" id="GO:0005886">
    <property type="term" value="C:plasma membrane"/>
    <property type="evidence" value="ECO:0007669"/>
    <property type="project" value="TreeGrafter"/>
</dbReference>
<accession>A0A1S3RMU1</accession>
<keyword evidence="10" id="KW-1185">Reference proteome</keyword>
<dbReference type="Pfam" id="PF00909">
    <property type="entry name" value="Ammonium_transp"/>
    <property type="match status" value="1"/>
</dbReference>
<feature type="transmembrane region" description="Helical" evidence="8">
    <location>
        <begin position="227"/>
        <end position="248"/>
    </location>
</feature>
<dbReference type="GO" id="GO:0008519">
    <property type="term" value="F:ammonium channel activity"/>
    <property type="evidence" value="ECO:0007669"/>
    <property type="project" value="InterPro"/>
</dbReference>
<gene>
    <name evidence="11" type="primary">LOC106603900</name>
</gene>
<dbReference type="Gene3D" id="1.10.3430.10">
    <property type="entry name" value="Ammonium transporter AmtB like domains"/>
    <property type="match status" value="1"/>
</dbReference>
<keyword evidence="5 8" id="KW-1133">Transmembrane helix</keyword>
<comment type="similarity">
    <text evidence="2">Belongs to the ammonia transporter channel (TC 1.A.11.2) family.</text>
</comment>
<feature type="transmembrane region" description="Helical" evidence="8">
    <location>
        <begin position="12"/>
        <end position="31"/>
    </location>
</feature>
<proteinExistence type="inferred from homology"/>
<feature type="transmembrane region" description="Helical" evidence="8">
    <location>
        <begin position="52"/>
        <end position="69"/>
    </location>
</feature>
<evidence type="ECO:0000313" key="10">
    <source>
        <dbReference type="Proteomes" id="UP001652741"/>
    </source>
</evidence>
<feature type="transmembrane region" description="Helical" evidence="8">
    <location>
        <begin position="89"/>
        <end position="109"/>
    </location>
</feature>
<dbReference type="PANTHER" id="PTHR11730">
    <property type="entry name" value="AMMONIUM TRANSPORTER"/>
    <property type="match status" value="1"/>
</dbReference>
<organism evidence="10 11">
    <name type="scientific">Salmo salar</name>
    <name type="common">Atlantic salmon</name>
    <dbReference type="NCBI Taxonomy" id="8030"/>
    <lineage>
        <taxon>Eukaryota</taxon>
        <taxon>Metazoa</taxon>
        <taxon>Chordata</taxon>
        <taxon>Craniata</taxon>
        <taxon>Vertebrata</taxon>
        <taxon>Euteleostomi</taxon>
        <taxon>Actinopterygii</taxon>
        <taxon>Neopterygii</taxon>
        <taxon>Teleostei</taxon>
        <taxon>Protacanthopterygii</taxon>
        <taxon>Salmoniformes</taxon>
        <taxon>Salmonidae</taxon>
        <taxon>Salmoninae</taxon>
        <taxon>Salmo</taxon>
    </lineage>
</organism>
<keyword evidence="7" id="KW-0924">Ammonia transport</keyword>
<dbReference type="GO" id="GO:0097272">
    <property type="term" value="P:ammonium homeostasis"/>
    <property type="evidence" value="ECO:0007669"/>
    <property type="project" value="TreeGrafter"/>
</dbReference>
<keyword evidence="3" id="KW-0813">Transport</keyword>
<evidence type="ECO:0000256" key="2">
    <source>
        <dbReference type="ARBA" id="ARBA00005887"/>
    </source>
</evidence>
<protein>
    <submittedName>
        <fullName evidence="11">Ammonium transporter 1 isoform X1</fullName>
    </submittedName>
</protein>
<dbReference type="AlphaFoldDB" id="A0A1S3RMU1"/>
<feature type="transmembrane region" description="Helical" evidence="8">
    <location>
        <begin position="158"/>
        <end position="177"/>
    </location>
</feature>
<name>A0A1S3RMU1_SALSA</name>
<evidence type="ECO:0000256" key="8">
    <source>
        <dbReference type="SAM" id="Phobius"/>
    </source>
</evidence>
<feature type="transmembrane region" description="Helical" evidence="8">
    <location>
        <begin position="353"/>
        <end position="377"/>
    </location>
</feature>
<comment type="subcellular location">
    <subcellularLocation>
        <location evidence="1">Membrane</location>
        <topology evidence="1">Multi-pass membrane protein</topology>
    </subcellularLocation>
</comment>
<feature type="domain" description="Ammonium transporter AmtB-like" evidence="9">
    <location>
        <begin position="12"/>
        <end position="394"/>
    </location>
</feature>
<dbReference type="Proteomes" id="UP001652741">
    <property type="component" value="Chromosome ssa04"/>
</dbReference>
<dbReference type="OrthoDB" id="534912at2759"/>
<evidence type="ECO:0000313" key="11">
    <source>
        <dbReference type="RefSeq" id="XP_014053593.1"/>
    </source>
</evidence>
<reference evidence="11" key="1">
    <citation type="submission" date="2025-08" db="UniProtKB">
        <authorList>
            <consortium name="RefSeq"/>
        </authorList>
    </citation>
    <scope>IDENTIFICATION</scope>
</reference>
<keyword evidence="6 8" id="KW-0472">Membrane</keyword>
<sequence>MAFPDSIAVHDAFILLCSFFALCLKFGFAFVEAGKTDPKNVSNVIFKNVADTFVTLLAFFLHGYAFAFGEHNAVIGTQFFLTLNKTNMVNFFFNYVRCAVATTLALGAANERTEPIGYLISAYVFSGIIYPLACHWVWDQQGIFSPTSTSYPSQDYAGSGVIFLLGGAAAAVSLRVIGSRAGRWSPHFKRTEHSQPMVVLGGCLQMLGFLGLVIGTHPRVLDADEGLLLGLGTVNLLHAATSGGLYGLMIQRIDKNYYDLDSMLSGAIAGMVAVCAGVDTYMPGVAVMCGATGSLLFIGFRRFLCAVKLDDPLNIVSGYLIPGAWGLMLAGLFSDHGALGGHIQVLGNNCIVALVLFFWAVAIMYPLLSILMCFGVLRVPRFMEKQGIDKIRHTLRHPHGTRKSLN</sequence>
<evidence type="ECO:0000256" key="5">
    <source>
        <dbReference type="ARBA" id="ARBA00022989"/>
    </source>
</evidence>
<feature type="transmembrane region" description="Helical" evidence="8">
    <location>
        <begin position="316"/>
        <end position="333"/>
    </location>
</feature>
<evidence type="ECO:0000256" key="4">
    <source>
        <dbReference type="ARBA" id="ARBA00022692"/>
    </source>
</evidence>
<evidence type="ECO:0000256" key="7">
    <source>
        <dbReference type="ARBA" id="ARBA00023177"/>
    </source>
</evidence>
<evidence type="ECO:0000256" key="1">
    <source>
        <dbReference type="ARBA" id="ARBA00004141"/>
    </source>
</evidence>
<evidence type="ECO:0000256" key="6">
    <source>
        <dbReference type="ARBA" id="ARBA00023136"/>
    </source>
</evidence>
<evidence type="ECO:0000256" key="3">
    <source>
        <dbReference type="ARBA" id="ARBA00022448"/>
    </source>
</evidence>
<dbReference type="InterPro" id="IPR024041">
    <property type="entry name" value="NH4_transpt_AmtB-like_dom"/>
</dbReference>
<dbReference type="InterPro" id="IPR029020">
    <property type="entry name" value="Ammonium/urea_transptr"/>
</dbReference>
<feature type="transmembrane region" description="Helical" evidence="8">
    <location>
        <begin position="116"/>
        <end position="138"/>
    </location>
</feature>
<evidence type="ECO:0000259" key="9">
    <source>
        <dbReference type="Pfam" id="PF00909"/>
    </source>
</evidence>
<dbReference type="GeneID" id="106603900"/>